<name>A0ABS6S0Z8_9BACT</name>
<keyword evidence="2" id="KW-1185">Reference proteome</keyword>
<organism evidence="1 2">
    <name type="scientific">Candidatus Magnetobacterium casense</name>
    <dbReference type="NCBI Taxonomy" id="1455061"/>
    <lineage>
        <taxon>Bacteria</taxon>
        <taxon>Pseudomonadati</taxon>
        <taxon>Nitrospirota</taxon>
        <taxon>Thermodesulfovibrionia</taxon>
        <taxon>Thermodesulfovibrionales</taxon>
        <taxon>Candidatus Magnetobacteriaceae</taxon>
        <taxon>Candidatus Magnetobacterium</taxon>
    </lineage>
</organism>
<dbReference type="RefSeq" id="WP_218253146.1">
    <property type="nucleotide sequence ID" value="NZ_JABXWD010000273.1"/>
</dbReference>
<comment type="caution">
    <text evidence="1">The sequence shown here is derived from an EMBL/GenBank/DDBJ whole genome shotgun (WGS) entry which is preliminary data.</text>
</comment>
<dbReference type="EMBL" id="JABXWD010000273">
    <property type="protein sequence ID" value="MBV6342530.1"/>
    <property type="molecule type" value="Genomic_DNA"/>
</dbReference>
<gene>
    <name evidence="1" type="ORF">HWQ67_13140</name>
</gene>
<evidence type="ECO:0000313" key="2">
    <source>
        <dbReference type="Proteomes" id="UP001196980"/>
    </source>
</evidence>
<sequence>MSKIEKNKKVAVVVYPGLEYKKAIMYARETANEYSAELVVTAVMPDLKDSGNMMLAIGEYGNNAAVCNKIERDCYEFFDMVGKFCTENEIKADQRIEKGEIDEIINALQADTQNIRLIVVPAATKNVNYSVFFDSIKQFARKMLPSQEMRCPVVSVL</sequence>
<evidence type="ECO:0000313" key="1">
    <source>
        <dbReference type="EMBL" id="MBV6342530.1"/>
    </source>
</evidence>
<protein>
    <submittedName>
        <fullName evidence="1">Universal stress protein</fullName>
    </submittedName>
</protein>
<dbReference type="Proteomes" id="UP001196980">
    <property type="component" value="Unassembled WGS sequence"/>
</dbReference>
<accession>A0ABS6S0Z8</accession>
<proteinExistence type="predicted"/>
<reference evidence="1 2" key="1">
    <citation type="journal article" date="2020" name="J Geophys Res Biogeosci">
        <title>Magnetotaxis as an Adaptation to Enable Bacterial Shuttling of Microbial Sulfur and Sulfur Cycling Across Aquatic Oxic#Anoxic Interfaces.</title>
        <authorList>
            <person name="Li J."/>
            <person name="Liu P."/>
            <person name="Wang J."/>
            <person name="Roberts A.P."/>
            <person name="Pan Y."/>
        </authorList>
    </citation>
    <scope>NUCLEOTIDE SEQUENCE [LARGE SCALE GENOMIC DNA]</scope>
    <source>
        <strain evidence="1 2">MYR-1_YQ</strain>
    </source>
</reference>